<dbReference type="Pfam" id="PF02544">
    <property type="entry name" value="Steroid_dh"/>
    <property type="match status" value="1"/>
</dbReference>
<sequence>MLVIIMEFWFVELLRMTWIAAILPILIASLPFSNLTYFYEILMAYAEGRSGNLLAIHNGAKIKFLSFSQLQKFSVPQRFFSHFYVVAVPWTTLSAVTTWYYAYKTATMLSESLLYPTVASHLTGDSCLFSMSRSHSTLFRDRYKIWRFYTAAPLSFCCNWAPDIFNFAVNQVFEFIVRGKDRMHEVEFDQLGFTMPLLKLGWLEWIGAFVFIWGRIHQHRCHAILGSLREHKEESDEYLIPYSDWFEIVSSPHYLAEIVIYAGILIATGCADLTIWLLFLFVVLLFQWQTSSSQQLRRRDGISENLKDTQANAVQLYHLYTDSGRAHEKHYERNLQIL</sequence>
<comment type="subcellular location">
    <subcellularLocation>
        <location evidence="1">Endomembrane system</location>
        <topology evidence="1">Multi-pass membrane protein</topology>
    </subcellularLocation>
</comment>
<evidence type="ECO:0000259" key="7">
    <source>
        <dbReference type="Pfam" id="PF02544"/>
    </source>
</evidence>
<dbReference type="Proteomes" id="UP001370490">
    <property type="component" value="Unassembled WGS sequence"/>
</dbReference>
<organism evidence="8 9">
    <name type="scientific">Dillenia turbinata</name>
    <dbReference type="NCBI Taxonomy" id="194707"/>
    <lineage>
        <taxon>Eukaryota</taxon>
        <taxon>Viridiplantae</taxon>
        <taxon>Streptophyta</taxon>
        <taxon>Embryophyta</taxon>
        <taxon>Tracheophyta</taxon>
        <taxon>Spermatophyta</taxon>
        <taxon>Magnoliopsida</taxon>
        <taxon>eudicotyledons</taxon>
        <taxon>Gunneridae</taxon>
        <taxon>Pentapetalae</taxon>
        <taxon>Dilleniales</taxon>
        <taxon>Dilleniaceae</taxon>
        <taxon>Dillenia</taxon>
    </lineage>
</organism>
<dbReference type="EMBL" id="JBAMMX010000002">
    <property type="protein sequence ID" value="KAK6946353.1"/>
    <property type="molecule type" value="Genomic_DNA"/>
</dbReference>
<name>A0AAN8ZTK4_9MAGN</name>
<feature type="transmembrane region" description="Helical" evidence="6">
    <location>
        <begin position="79"/>
        <end position="102"/>
    </location>
</feature>
<dbReference type="PROSITE" id="PS50244">
    <property type="entry name" value="S5A_REDUCTASE"/>
    <property type="match status" value="1"/>
</dbReference>
<proteinExistence type="predicted"/>
<evidence type="ECO:0000256" key="1">
    <source>
        <dbReference type="ARBA" id="ARBA00004127"/>
    </source>
</evidence>
<dbReference type="AlphaFoldDB" id="A0AAN8ZTK4"/>
<feature type="transmembrane region" description="Helical" evidence="6">
    <location>
        <begin position="16"/>
        <end position="39"/>
    </location>
</feature>
<dbReference type="GO" id="GO:0006488">
    <property type="term" value="P:dolichol-linked oligosaccharide biosynthetic process"/>
    <property type="evidence" value="ECO:0007669"/>
    <property type="project" value="InterPro"/>
</dbReference>
<dbReference type="GO" id="GO:0016095">
    <property type="term" value="P:polyprenol catabolic process"/>
    <property type="evidence" value="ECO:0007669"/>
    <property type="project" value="TreeGrafter"/>
</dbReference>
<evidence type="ECO:0000256" key="3">
    <source>
        <dbReference type="ARBA" id="ARBA00022692"/>
    </source>
</evidence>
<dbReference type="GO" id="GO:0003865">
    <property type="term" value="F:3-oxo-5-alpha-steroid 4-dehydrogenase activity"/>
    <property type="evidence" value="ECO:0007669"/>
    <property type="project" value="TreeGrafter"/>
</dbReference>
<dbReference type="Gene3D" id="1.20.120.1630">
    <property type="match status" value="1"/>
</dbReference>
<dbReference type="PANTHER" id="PTHR14624:SF0">
    <property type="entry name" value="POLYPRENOL REDUCTASE"/>
    <property type="match status" value="1"/>
</dbReference>
<comment type="caution">
    <text evidence="8">The sequence shown here is derived from an EMBL/GenBank/DDBJ whole genome shotgun (WGS) entry which is preliminary data.</text>
</comment>
<feature type="domain" description="3-oxo-5-alpha-steroid 4-dehydrogenase C-terminal" evidence="7">
    <location>
        <begin position="205"/>
        <end position="286"/>
    </location>
</feature>
<keyword evidence="9" id="KW-1185">Reference proteome</keyword>
<accession>A0AAN8ZTK4</accession>
<comment type="pathway">
    <text evidence="2">Protein modification; protein glycosylation.</text>
</comment>
<dbReference type="GO" id="GO:0005783">
    <property type="term" value="C:endoplasmic reticulum"/>
    <property type="evidence" value="ECO:0007669"/>
    <property type="project" value="TreeGrafter"/>
</dbReference>
<protein>
    <submittedName>
        <fullName evidence="8">3-oxo-5-alpha-steroid 4-dehydrogenase, C-terminal</fullName>
    </submittedName>
</protein>
<evidence type="ECO:0000256" key="2">
    <source>
        <dbReference type="ARBA" id="ARBA00004922"/>
    </source>
</evidence>
<evidence type="ECO:0000313" key="8">
    <source>
        <dbReference type="EMBL" id="KAK6946353.1"/>
    </source>
</evidence>
<keyword evidence="5 6" id="KW-0472">Membrane</keyword>
<dbReference type="InterPro" id="IPR001104">
    <property type="entry name" value="3-oxo-5_a-steroid_4-DH_C"/>
</dbReference>
<reference evidence="8 9" key="1">
    <citation type="submission" date="2023-12" db="EMBL/GenBank/DDBJ databases">
        <title>A high-quality genome assembly for Dillenia turbinata (Dilleniales).</title>
        <authorList>
            <person name="Chanderbali A."/>
        </authorList>
    </citation>
    <scope>NUCLEOTIDE SEQUENCE [LARGE SCALE GENOMIC DNA]</scope>
    <source>
        <strain evidence="8">LSX21</strain>
        <tissue evidence="8">Leaf</tissue>
    </source>
</reference>
<keyword evidence="4 6" id="KW-1133">Transmembrane helix</keyword>
<feature type="transmembrane region" description="Helical" evidence="6">
    <location>
        <begin position="258"/>
        <end position="288"/>
    </location>
</feature>
<evidence type="ECO:0000256" key="4">
    <source>
        <dbReference type="ARBA" id="ARBA00022989"/>
    </source>
</evidence>
<dbReference type="PANTHER" id="PTHR14624">
    <property type="entry name" value="DFG10 PROTEIN"/>
    <property type="match status" value="1"/>
</dbReference>
<keyword evidence="3 6" id="KW-0812">Transmembrane</keyword>
<dbReference type="InterPro" id="IPR039698">
    <property type="entry name" value="Dfg10/SRD5A3"/>
</dbReference>
<evidence type="ECO:0000256" key="5">
    <source>
        <dbReference type="ARBA" id="ARBA00023136"/>
    </source>
</evidence>
<evidence type="ECO:0000256" key="6">
    <source>
        <dbReference type="SAM" id="Phobius"/>
    </source>
</evidence>
<evidence type="ECO:0000313" key="9">
    <source>
        <dbReference type="Proteomes" id="UP001370490"/>
    </source>
</evidence>
<gene>
    <name evidence="8" type="ORF">RJ641_013897</name>
</gene>